<dbReference type="WBParaSite" id="GPUH_0000171001-mRNA-1">
    <property type="protein sequence ID" value="GPUH_0000171001-mRNA-1"/>
    <property type="gene ID" value="GPUH_0000171001"/>
</dbReference>
<organism evidence="3">
    <name type="scientific">Gongylonema pulchrum</name>
    <dbReference type="NCBI Taxonomy" id="637853"/>
    <lineage>
        <taxon>Eukaryota</taxon>
        <taxon>Metazoa</taxon>
        <taxon>Ecdysozoa</taxon>
        <taxon>Nematoda</taxon>
        <taxon>Chromadorea</taxon>
        <taxon>Rhabditida</taxon>
        <taxon>Spirurina</taxon>
        <taxon>Spiruromorpha</taxon>
        <taxon>Spiruroidea</taxon>
        <taxon>Gongylonematidae</taxon>
        <taxon>Gongylonema</taxon>
    </lineage>
</organism>
<protein>
    <submittedName>
        <fullName evidence="3">Homeobox domain-containing protein</fullName>
    </submittedName>
</protein>
<dbReference type="EMBL" id="UYRT01002189">
    <property type="protein sequence ID" value="VDK30741.1"/>
    <property type="molecule type" value="Genomic_DNA"/>
</dbReference>
<accession>A0A183CZ15</accession>
<evidence type="ECO:0000313" key="1">
    <source>
        <dbReference type="EMBL" id="VDK30741.1"/>
    </source>
</evidence>
<sequence>MPIPLSTALPTGPATVFSALPTAAIGVDSFRSTPWQRRIARYRGLSEINDRRKLMDRFIDEDCISISTVSVYTDDSAGMVF</sequence>
<dbReference type="AlphaFoldDB" id="A0A183CZ15"/>
<evidence type="ECO:0000313" key="3">
    <source>
        <dbReference type="WBParaSite" id="GPUH_0000171001-mRNA-1"/>
    </source>
</evidence>
<evidence type="ECO:0000313" key="2">
    <source>
        <dbReference type="Proteomes" id="UP000271098"/>
    </source>
</evidence>
<keyword evidence="2" id="KW-1185">Reference proteome</keyword>
<reference evidence="1 2" key="2">
    <citation type="submission" date="2018-11" db="EMBL/GenBank/DDBJ databases">
        <authorList>
            <consortium name="Pathogen Informatics"/>
        </authorList>
    </citation>
    <scope>NUCLEOTIDE SEQUENCE [LARGE SCALE GENOMIC DNA]</scope>
</reference>
<name>A0A183CZ15_9BILA</name>
<gene>
    <name evidence="1" type="ORF">GPUH_LOCUS1705</name>
</gene>
<reference evidence="3" key="1">
    <citation type="submission" date="2016-06" db="UniProtKB">
        <authorList>
            <consortium name="WormBaseParasite"/>
        </authorList>
    </citation>
    <scope>IDENTIFICATION</scope>
</reference>
<proteinExistence type="predicted"/>
<dbReference type="Proteomes" id="UP000271098">
    <property type="component" value="Unassembled WGS sequence"/>
</dbReference>